<reference evidence="6" key="1">
    <citation type="submission" date="2021-04" db="EMBL/GenBank/DDBJ databases">
        <title>Draft genome of Fusarium avenaceum strain F156N33, isolated from an atmospheric sample in Virginia.</title>
        <authorList>
            <person name="Yang S."/>
            <person name="Vinatzer B.A."/>
            <person name="Coleman J."/>
        </authorList>
    </citation>
    <scope>NUCLEOTIDE SEQUENCE</scope>
    <source>
        <strain evidence="6">F156N33</strain>
    </source>
</reference>
<keyword evidence="2" id="KW-0479">Metal-binding</keyword>
<sequence>MASSSFQGSDSQYSDTDTFNHTEEGSISIFFESPYNDPKFNLPKPEDEKSFIFQSGLFIRKLLPINPTKERKMTVTCTICQWSQEVDVKGFQTSNFNRHIAKKHKSLPKERNIPERVKRSVNLPPDFFNKRTKPIPSFTEEGAIERILHFIIENNLSFRALNSISFQKLINYINQNSPTINKDNIKSYLSKTFNSALLNLNSQFKDHISGFGTFSLTFDIWSSSSSNKSYLGVIMSYLSPDFIPFYRLLSFEELLEAHTGLYIYTQLFS</sequence>
<dbReference type="GO" id="GO:0008270">
    <property type="term" value="F:zinc ion binding"/>
    <property type="evidence" value="ECO:0007669"/>
    <property type="project" value="UniProtKB-KW"/>
</dbReference>
<evidence type="ECO:0000313" key="6">
    <source>
        <dbReference type="EMBL" id="KAG5654803.1"/>
    </source>
</evidence>
<evidence type="ECO:0008006" key="8">
    <source>
        <dbReference type="Google" id="ProtNLM"/>
    </source>
</evidence>
<dbReference type="PANTHER" id="PTHR46481">
    <property type="entry name" value="ZINC FINGER BED DOMAIN-CONTAINING PROTEIN 4"/>
    <property type="match status" value="1"/>
</dbReference>
<comment type="caution">
    <text evidence="6">The sequence shown here is derived from an EMBL/GenBank/DDBJ whole genome shotgun (WGS) entry which is preliminary data.</text>
</comment>
<keyword evidence="5" id="KW-0539">Nucleus</keyword>
<accession>A0A9P7GR96</accession>
<dbReference type="EMBL" id="JAGPUO010000092">
    <property type="protein sequence ID" value="KAG5654803.1"/>
    <property type="molecule type" value="Genomic_DNA"/>
</dbReference>
<protein>
    <recommendedName>
        <fullName evidence="8">BED-type domain-containing protein</fullName>
    </recommendedName>
</protein>
<dbReference type="PANTHER" id="PTHR46481:SF10">
    <property type="entry name" value="ZINC FINGER BED DOMAIN-CONTAINING PROTEIN 39"/>
    <property type="match status" value="1"/>
</dbReference>
<evidence type="ECO:0000256" key="2">
    <source>
        <dbReference type="ARBA" id="ARBA00022723"/>
    </source>
</evidence>
<proteinExistence type="predicted"/>
<keyword evidence="7" id="KW-1185">Reference proteome</keyword>
<organism evidence="6 7">
    <name type="scientific">Fusarium avenaceum</name>
    <dbReference type="NCBI Taxonomy" id="40199"/>
    <lineage>
        <taxon>Eukaryota</taxon>
        <taxon>Fungi</taxon>
        <taxon>Dikarya</taxon>
        <taxon>Ascomycota</taxon>
        <taxon>Pezizomycotina</taxon>
        <taxon>Sordariomycetes</taxon>
        <taxon>Hypocreomycetidae</taxon>
        <taxon>Hypocreales</taxon>
        <taxon>Nectriaceae</taxon>
        <taxon>Fusarium</taxon>
        <taxon>Fusarium tricinctum species complex</taxon>
    </lineage>
</organism>
<evidence type="ECO:0000256" key="5">
    <source>
        <dbReference type="ARBA" id="ARBA00023242"/>
    </source>
</evidence>
<evidence type="ECO:0000256" key="4">
    <source>
        <dbReference type="ARBA" id="ARBA00022833"/>
    </source>
</evidence>
<dbReference type="Proteomes" id="UP000782241">
    <property type="component" value="Unassembled WGS sequence"/>
</dbReference>
<evidence type="ECO:0000313" key="7">
    <source>
        <dbReference type="Proteomes" id="UP000782241"/>
    </source>
</evidence>
<dbReference type="InterPro" id="IPR052035">
    <property type="entry name" value="ZnF_BED_domain_contain"/>
</dbReference>
<keyword evidence="4" id="KW-0862">Zinc</keyword>
<dbReference type="GO" id="GO:0005634">
    <property type="term" value="C:nucleus"/>
    <property type="evidence" value="ECO:0007669"/>
    <property type="project" value="UniProtKB-SubCell"/>
</dbReference>
<dbReference type="AlphaFoldDB" id="A0A9P7GR96"/>
<evidence type="ECO:0000256" key="3">
    <source>
        <dbReference type="ARBA" id="ARBA00022771"/>
    </source>
</evidence>
<gene>
    <name evidence="6" type="ORF">KAF25_011233</name>
</gene>
<evidence type="ECO:0000256" key="1">
    <source>
        <dbReference type="ARBA" id="ARBA00004123"/>
    </source>
</evidence>
<feature type="non-terminal residue" evidence="6">
    <location>
        <position position="1"/>
    </location>
</feature>
<comment type="subcellular location">
    <subcellularLocation>
        <location evidence="1">Nucleus</location>
    </subcellularLocation>
</comment>
<name>A0A9P7GR96_9HYPO</name>
<keyword evidence="3" id="KW-0863">Zinc-finger</keyword>